<dbReference type="EMBL" id="DQVM01000077">
    <property type="protein sequence ID" value="HIQ29716.1"/>
    <property type="molecule type" value="Genomic_DNA"/>
</dbReference>
<proteinExistence type="inferred from homology"/>
<comment type="caution">
    <text evidence="8">The sequence shown here is derived from an EMBL/GenBank/DDBJ whole genome shotgun (WGS) entry which is preliminary data.</text>
</comment>
<organism evidence="8 9">
    <name type="scientific">Caldiarchaeum subterraneum</name>
    <dbReference type="NCBI Taxonomy" id="311458"/>
    <lineage>
        <taxon>Archaea</taxon>
        <taxon>Nitrososphaerota</taxon>
        <taxon>Candidatus Caldarchaeales</taxon>
        <taxon>Candidatus Caldarchaeaceae</taxon>
        <taxon>Candidatus Caldarchaeum</taxon>
    </lineage>
</organism>
<evidence type="ECO:0000259" key="7">
    <source>
        <dbReference type="Pfam" id="PF02826"/>
    </source>
</evidence>
<dbReference type="PANTHER" id="PTHR42789">
    <property type="entry name" value="D-ISOMER SPECIFIC 2-HYDROXYACID DEHYDROGENASE FAMILY PROTEIN (AFU_ORTHOLOGUE AFUA_6G10090)"/>
    <property type="match status" value="1"/>
</dbReference>
<evidence type="ECO:0000256" key="3">
    <source>
        <dbReference type="ARBA" id="ARBA00023002"/>
    </source>
</evidence>
<dbReference type="InterPro" id="IPR006139">
    <property type="entry name" value="D-isomer_2_OHA_DH_cat_dom"/>
</dbReference>
<dbReference type="Gene3D" id="3.40.50.720">
    <property type="entry name" value="NAD(P)-binding Rossmann-like Domain"/>
    <property type="match status" value="2"/>
</dbReference>
<evidence type="ECO:0000313" key="9">
    <source>
        <dbReference type="Proteomes" id="UP000608579"/>
    </source>
</evidence>
<dbReference type="InterPro" id="IPR006140">
    <property type="entry name" value="D-isomer_DH_NAD-bd"/>
</dbReference>
<sequence length="175" mass="18890">MVKALVCDPVSDLALRILEEAGVEVSYRPDIGREELLSVVDGYEVLVVRSRTRVDAEVITRGGRLRVVGRAGTGLDNIDLEKSEERGVAVVNTPEAPVNAVAELVIGLMIAVSRGIHVGDRLIRLGKWPKKHLVGTELHGKTLGVVGLGRIGRRVAEIARGFGMKILAYDVVEIP</sequence>
<dbReference type="GO" id="GO:0016616">
    <property type="term" value="F:oxidoreductase activity, acting on the CH-OH group of donors, NAD or NADP as acceptor"/>
    <property type="evidence" value="ECO:0007669"/>
    <property type="project" value="InterPro"/>
</dbReference>
<name>A0A832ZYJ5_CALS0</name>
<evidence type="ECO:0000256" key="4">
    <source>
        <dbReference type="ARBA" id="ARBA00023027"/>
    </source>
</evidence>
<keyword evidence="2" id="KW-0028">Amino-acid biosynthesis</keyword>
<accession>A0A832ZYJ5</accession>
<evidence type="ECO:0000313" key="8">
    <source>
        <dbReference type="EMBL" id="HIQ29716.1"/>
    </source>
</evidence>
<dbReference type="GO" id="GO:0008652">
    <property type="term" value="P:amino acid biosynthetic process"/>
    <property type="evidence" value="ECO:0007669"/>
    <property type="project" value="UniProtKB-KW"/>
</dbReference>
<dbReference type="PROSITE" id="PS00065">
    <property type="entry name" value="D_2_HYDROXYACID_DH_1"/>
    <property type="match status" value="1"/>
</dbReference>
<reference evidence="8" key="1">
    <citation type="journal article" date="2020" name="ISME J.">
        <title>Gammaproteobacteria mediating utilization of methyl-, sulfur- and petroleum organic compounds in deep ocean hydrothermal plumes.</title>
        <authorList>
            <person name="Zhou Z."/>
            <person name="Liu Y."/>
            <person name="Pan J."/>
            <person name="Cron B.R."/>
            <person name="Toner B.M."/>
            <person name="Anantharaman K."/>
            <person name="Breier J.A."/>
            <person name="Dick G.J."/>
            <person name="Li M."/>
        </authorList>
    </citation>
    <scope>NUCLEOTIDE SEQUENCE</scope>
    <source>
        <strain evidence="8">SZUA-1515</strain>
    </source>
</reference>
<dbReference type="InterPro" id="IPR036291">
    <property type="entry name" value="NAD(P)-bd_dom_sf"/>
</dbReference>
<dbReference type="Pfam" id="PF00389">
    <property type="entry name" value="2-Hacid_dh"/>
    <property type="match status" value="1"/>
</dbReference>
<keyword evidence="3 5" id="KW-0560">Oxidoreductase</keyword>
<feature type="non-terminal residue" evidence="8">
    <location>
        <position position="175"/>
    </location>
</feature>
<protein>
    <submittedName>
        <fullName evidence="8">3-phosphoglycerate dehydrogenase</fullName>
    </submittedName>
</protein>
<dbReference type="Pfam" id="PF02826">
    <property type="entry name" value="2-Hacid_dh_C"/>
    <property type="match status" value="1"/>
</dbReference>
<gene>
    <name evidence="8" type="ORF">EYH45_04030</name>
</gene>
<evidence type="ECO:0000256" key="2">
    <source>
        <dbReference type="ARBA" id="ARBA00022605"/>
    </source>
</evidence>
<dbReference type="Proteomes" id="UP000608579">
    <property type="component" value="Unassembled WGS sequence"/>
</dbReference>
<evidence type="ECO:0000256" key="1">
    <source>
        <dbReference type="ARBA" id="ARBA00005854"/>
    </source>
</evidence>
<dbReference type="GO" id="GO:0051287">
    <property type="term" value="F:NAD binding"/>
    <property type="evidence" value="ECO:0007669"/>
    <property type="project" value="InterPro"/>
</dbReference>
<dbReference type="InterPro" id="IPR029752">
    <property type="entry name" value="D-isomer_DH_CS1"/>
</dbReference>
<dbReference type="SUPFAM" id="SSF51735">
    <property type="entry name" value="NAD(P)-binding Rossmann-fold domains"/>
    <property type="match status" value="1"/>
</dbReference>
<dbReference type="InterPro" id="IPR050857">
    <property type="entry name" value="D-2-hydroxyacid_DH"/>
</dbReference>
<feature type="domain" description="D-isomer specific 2-hydroxyacid dehydrogenase NAD-binding" evidence="7">
    <location>
        <begin position="106"/>
        <end position="172"/>
    </location>
</feature>
<evidence type="ECO:0000256" key="5">
    <source>
        <dbReference type="RuleBase" id="RU003719"/>
    </source>
</evidence>
<dbReference type="PANTHER" id="PTHR42789:SF1">
    <property type="entry name" value="D-ISOMER SPECIFIC 2-HYDROXYACID DEHYDROGENASE FAMILY PROTEIN (AFU_ORTHOLOGUE AFUA_6G10090)"/>
    <property type="match status" value="1"/>
</dbReference>
<dbReference type="SUPFAM" id="SSF52283">
    <property type="entry name" value="Formate/glycerate dehydrogenase catalytic domain-like"/>
    <property type="match status" value="1"/>
</dbReference>
<evidence type="ECO:0000259" key="6">
    <source>
        <dbReference type="Pfam" id="PF00389"/>
    </source>
</evidence>
<keyword evidence="4" id="KW-0520">NAD</keyword>
<dbReference type="AlphaFoldDB" id="A0A832ZYJ5"/>
<feature type="domain" description="D-isomer specific 2-hydroxyacid dehydrogenase catalytic" evidence="6">
    <location>
        <begin position="5"/>
        <end position="105"/>
    </location>
</feature>
<comment type="similarity">
    <text evidence="1 5">Belongs to the D-isomer specific 2-hydroxyacid dehydrogenase family.</text>
</comment>